<evidence type="ECO:0000313" key="2">
    <source>
        <dbReference type="EMBL" id="MFC4769328.1"/>
    </source>
</evidence>
<dbReference type="Pfam" id="PF10066">
    <property type="entry name" value="DUF2304"/>
    <property type="match status" value="1"/>
</dbReference>
<proteinExistence type="predicted"/>
<feature type="transmembrane region" description="Helical" evidence="1">
    <location>
        <begin position="6"/>
        <end position="22"/>
    </location>
</feature>
<keyword evidence="3" id="KW-1185">Reference proteome</keyword>
<sequence length="118" mass="13488">MSVYWVSLLFSVGFIVVVLDLVRRQRLKEQYSLLWLAVGAGFVIMSSNTLLLERLAAFLDIKYAPAVLFLLGIIFCFVLILHLTVVTSRLTDQVLRLTQELTVLKTELEQRERKEGTS</sequence>
<evidence type="ECO:0000256" key="1">
    <source>
        <dbReference type="SAM" id="Phobius"/>
    </source>
</evidence>
<gene>
    <name evidence="2" type="ORF">ACFO8Q_18520</name>
</gene>
<evidence type="ECO:0000313" key="3">
    <source>
        <dbReference type="Proteomes" id="UP001596002"/>
    </source>
</evidence>
<dbReference type="InterPro" id="IPR019277">
    <property type="entry name" value="DUF2304"/>
</dbReference>
<protein>
    <submittedName>
        <fullName evidence="2">DUF2304 domain-containing protein</fullName>
    </submittedName>
</protein>
<accession>A0ABV9Q690</accession>
<keyword evidence="1" id="KW-1133">Transmembrane helix</keyword>
<reference evidence="3" key="1">
    <citation type="journal article" date="2019" name="Int. J. Syst. Evol. Microbiol.">
        <title>The Global Catalogue of Microorganisms (GCM) 10K type strain sequencing project: providing services to taxonomists for standard genome sequencing and annotation.</title>
        <authorList>
            <consortium name="The Broad Institute Genomics Platform"/>
            <consortium name="The Broad Institute Genome Sequencing Center for Infectious Disease"/>
            <person name="Wu L."/>
            <person name="Ma J."/>
        </authorList>
    </citation>
    <scope>NUCLEOTIDE SEQUENCE [LARGE SCALE GENOMIC DNA]</scope>
    <source>
        <strain evidence="3">WYCCWR 12678</strain>
    </source>
</reference>
<name>A0ABV9Q690_9BACL</name>
<dbReference type="EMBL" id="JBHSHC010000125">
    <property type="protein sequence ID" value="MFC4769328.1"/>
    <property type="molecule type" value="Genomic_DNA"/>
</dbReference>
<organism evidence="2 3">
    <name type="scientific">Effusibacillus consociatus</name>
    <dbReference type="NCBI Taxonomy" id="1117041"/>
    <lineage>
        <taxon>Bacteria</taxon>
        <taxon>Bacillati</taxon>
        <taxon>Bacillota</taxon>
        <taxon>Bacilli</taxon>
        <taxon>Bacillales</taxon>
        <taxon>Alicyclobacillaceae</taxon>
        <taxon>Effusibacillus</taxon>
    </lineage>
</organism>
<keyword evidence="1" id="KW-0812">Transmembrane</keyword>
<feature type="transmembrane region" description="Helical" evidence="1">
    <location>
        <begin position="63"/>
        <end position="86"/>
    </location>
</feature>
<comment type="caution">
    <text evidence="2">The sequence shown here is derived from an EMBL/GenBank/DDBJ whole genome shotgun (WGS) entry which is preliminary data.</text>
</comment>
<feature type="transmembrane region" description="Helical" evidence="1">
    <location>
        <begin position="34"/>
        <end position="51"/>
    </location>
</feature>
<keyword evidence="1" id="KW-0472">Membrane</keyword>
<dbReference type="Proteomes" id="UP001596002">
    <property type="component" value="Unassembled WGS sequence"/>
</dbReference>